<accession>A0A653BAH2</accession>
<dbReference type="AlphaFoldDB" id="A0A653BAH2"/>
<dbReference type="OrthoDB" id="6874884at2"/>
<dbReference type="EMBL" id="LR130779">
    <property type="protein sequence ID" value="VDN65654.1"/>
    <property type="molecule type" value="Genomic_DNA"/>
</dbReference>
<gene>
    <name evidence="1" type="ORF">POT9AD_4679</name>
</gene>
<proteinExistence type="predicted"/>
<protein>
    <submittedName>
        <fullName evidence="1">Uncharacterized protein</fullName>
    </submittedName>
</protein>
<name>A0A653BAH2_ECTOL</name>
<sequence>MQPDNPYSAPQVELLDRRGVPPLPGWSARQLRLLGWLALVAVLANALVVGLTLAGAWLDEREAQRLQSYIGWLSLMLVLLGCYLLLRFKAFAEARFAARHLGAPIWSLLLVTVSLELADSAFGEQLFTALDWPTLGYMLLLALMGACTAWLGIRLLKVACPYPALKVMAWLDIVGGVMLASVILALLAVLPLLGAGVALMWVFFSAAAELPEQVD</sequence>
<reference evidence="1" key="1">
    <citation type="submission" date="2018-11" db="EMBL/GenBank/DDBJ databases">
        <authorList>
            <consortium name="Genoscope - CEA"/>
            <person name="William W."/>
        </authorList>
    </citation>
    <scope>NUCLEOTIDE SEQUENCE [LARGE SCALE GENOMIC DNA]</scope>
    <source>
        <strain evidence="1">T9AD</strain>
    </source>
</reference>
<organism evidence="1">
    <name type="scientific">Ectopseudomonas oleovorans</name>
    <name type="common">Pseudomonas oleovorans</name>
    <dbReference type="NCBI Taxonomy" id="301"/>
    <lineage>
        <taxon>Bacteria</taxon>
        <taxon>Pseudomonadati</taxon>
        <taxon>Pseudomonadota</taxon>
        <taxon>Gammaproteobacteria</taxon>
        <taxon>Pseudomonadales</taxon>
        <taxon>Pseudomonadaceae</taxon>
        <taxon>Ectopseudomonas</taxon>
    </lineage>
</organism>
<evidence type="ECO:0000313" key="1">
    <source>
        <dbReference type="EMBL" id="VDN65654.1"/>
    </source>
</evidence>